<accession>A0A4Q5LWB1</accession>
<keyword evidence="1" id="KW-1133">Transmembrane helix</keyword>
<dbReference type="Proteomes" id="UP000293162">
    <property type="component" value="Unassembled WGS sequence"/>
</dbReference>
<keyword evidence="1" id="KW-0472">Membrane</keyword>
<gene>
    <name evidence="2" type="ORF">EWM59_20165</name>
</gene>
<sequence>MKKMNHTAIPAVLGAPFLFIDMWVGARYPDFATTAPWFSGFAGLIYITAWLRSAENLRRLLDNGKRDFGWYAIRILMCTLIIADISNVWAIVSTEKPLLFYILDAGWPISHLLMFPVAWAVIRSGIFRGYQQFLPLLMGLWFPVGMLLGRNDFALYFGGLYSTIVWSLFAIATARATNSTVLSYLTINHKNY</sequence>
<evidence type="ECO:0000313" key="3">
    <source>
        <dbReference type="Proteomes" id="UP000293162"/>
    </source>
</evidence>
<organism evidence="2 3">
    <name type="scientific">Emticicia agri</name>
    <dbReference type="NCBI Taxonomy" id="2492393"/>
    <lineage>
        <taxon>Bacteria</taxon>
        <taxon>Pseudomonadati</taxon>
        <taxon>Bacteroidota</taxon>
        <taxon>Cytophagia</taxon>
        <taxon>Cytophagales</taxon>
        <taxon>Leadbetterellaceae</taxon>
        <taxon>Emticicia</taxon>
    </lineage>
</organism>
<dbReference type="EMBL" id="SEWF01000036">
    <property type="protein sequence ID" value="RYU93837.1"/>
    <property type="molecule type" value="Genomic_DNA"/>
</dbReference>
<evidence type="ECO:0000313" key="2">
    <source>
        <dbReference type="EMBL" id="RYU93837.1"/>
    </source>
</evidence>
<reference evidence="2 3" key="1">
    <citation type="submission" date="2019-02" db="EMBL/GenBank/DDBJ databases">
        <title>Bacterial novel species Emticicia sp. 17J42-9 isolated from soil.</title>
        <authorList>
            <person name="Jung H.-Y."/>
        </authorList>
    </citation>
    <scope>NUCLEOTIDE SEQUENCE [LARGE SCALE GENOMIC DNA]</scope>
    <source>
        <strain evidence="2 3">17J42-9</strain>
    </source>
</reference>
<keyword evidence="1" id="KW-0812">Transmembrane</keyword>
<feature type="transmembrane region" description="Helical" evidence="1">
    <location>
        <begin position="98"/>
        <end position="121"/>
    </location>
</feature>
<dbReference type="OrthoDB" id="893172at2"/>
<evidence type="ECO:0000256" key="1">
    <source>
        <dbReference type="SAM" id="Phobius"/>
    </source>
</evidence>
<feature type="transmembrane region" description="Helical" evidence="1">
    <location>
        <begin position="31"/>
        <end position="51"/>
    </location>
</feature>
<feature type="transmembrane region" description="Helical" evidence="1">
    <location>
        <begin position="7"/>
        <end position="25"/>
    </location>
</feature>
<name>A0A4Q5LWB1_9BACT</name>
<proteinExistence type="predicted"/>
<dbReference type="AlphaFoldDB" id="A0A4Q5LWB1"/>
<feature type="transmembrane region" description="Helical" evidence="1">
    <location>
        <begin position="71"/>
        <end position="92"/>
    </location>
</feature>
<comment type="caution">
    <text evidence="2">The sequence shown here is derived from an EMBL/GenBank/DDBJ whole genome shotgun (WGS) entry which is preliminary data.</text>
</comment>
<keyword evidence="3" id="KW-1185">Reference proteome</keyword>
<feature type="transmembrane region" description="Helical" evidence="1">
    <location>
        <begin position="133"/>
        <end position="149"/>
    </location>
</feature>
<protein>
    <submittedName>
        <fullName evidence="2">Uncharacterized protein</fullName>
    </submittedName>
</protein>
<feature type="transmembrane region" description="Helical" evidence="1">
    <location>
        <begin position="155"/>
        <end position="174"/>
    </location>
</feature>